<sequence length="101" mass="10888">MMASVLSSISACISSCFAIISSMLSTFTFLLSCSATVWPAARLLQKSASEMLDSIIILCWSSTICWASSFETSFSSIFLRRSSISAPLQSPAFFFCRAAAT</sequence>
<evidence type="ECO:0000313" key="2">
    <source>
        <dbReference type="Proteomes" id="UP000785679"/>
    </source>
</evidence>
<dbReference type="Proteomes" id="UP000785679">
    <property type="component" value="Unassembled WGS sequence"/>
</dbReference>
<comment type="caution">
    <text evidence="1">The sequence shown here is derived from an EMBL/GenBank/DDBJ whole genome shotgun (WGS) entry which is preliminary data.</text>
</comment>
<reference evidence="1" key="1">
    <citation type="submission" date="2019-06" db="EMBL/GenBank/DDBJ databases">
        <authorList>
            <person name="Zheng W."/>
        </authorList>
    </citation>
    <scope>NUCLEOTIDE SEQUENCE</scope>
    <source>
        <strain evidence="1">QDHG01</strain>
    </source>
</reference>
<evidence type="ECO:0000313" key="1">
    <source>
        <dbReference type="EMBL" id="TNV76487.1"/>
    </source>
</evidence>
<gene>
    <name evidence="1" type="ORF">FGO68_gene8855</name>
</gene>
<protein>
    <submittedName>
        <fullName evidence="1">Uncharacterized protein</fullName>
    </submittedName>
</protein>
<proteinExistence type="predicted"/>
<accession>A0A8J8SZD0</accession>
<keyword evidence="2" id="KW-1185">Reference proteome</keyword>
<organism evidence="1 2">
    <name type="scientific">Halteria grandinella</name>
    <dbReference type="NCBI Taxonomy" id="5974"/>
    <lineage>
        <taxon>Eukaryota</taxon>
        <taxon>Sar</taxon>
        <taxon>Alveolata</taxon>
        <taxon>Ciliophora</taxon>
        <taxon>Intramacronucleata</taxon>
        <taxon>Spirotrichea</taxon>
        <taxon>Stichotrichia</taxon>
        <taxon>Sporadotrichida</taxon>
        <taxon>Halteriidae</taxon>
        <taxon>Halteria</taxon>
    </lineage>
</organism>
<dbReference type="EMBL" id="RRYP01013489">
    <property type="protein sequence ID" value="TNV76487.1"/>
    <property type="molecule type" value="Genomic_DNA"/>
</dbReference>
<name>A0A8J8SZD0_HALGN</name>
<dbReference type="AlphaFoldDB" id="A0A8J8SZD0"/>